<dbReference type="Proteomes" id="UP000260793">
    <property type="component" value="Unassembled WGS sequence"/>
</dbReference>
<organism evidence="1 2">
    <name type="scientific">[Ruminococcus] lactaris</name>
    <dbReference type="NCBI Taxonomy" id="46228"/>
    <lineage>
        <taxon>Bacteria</taxon>
        <taxon>Bacillati</taxon>
        <taxon>Bacillota</taxon>
        <taxon>Clostridia</taxon>
        <taxon>Lachnospirales</taxon>
        <taxon>Lachnospiraceae</taxon>
        <taxon>Mediterraneibacter</taxon>
    </lineage>
</organism>
<accession>A0A3E4LX03</accession>
<protein>
    <submittedName>
        <fullName evidence="1">Uncharacterized protein</fullName>
    </submittedName>
</protein>
<sequence>MAYQAQRHKRVVEDLELLNEDGTVAHVLHVDLDPDNMIVKLSRKYTELTKALVEVESMKREGMSAEETVEAVEKLGRIEIDMIESVFGEEDTKTILTFFENRYEEMAKEIIPFITSVVLPQINKIRAENRKLAKAGYKKRGFFRKM</sequence>
<dbReference type="EMBL" id="QSQN01000005">
    <property type="protein sequence ID" value="RGK41954.1"/>
    <property type="molecule type" value="Genomic_DNA"/>
</dbReference>
<proteinExistence type="predicted"/>
<dbReference type="AlphaFoldDB" id="A0A3E4LX03"/>
<dbReference type="RefSeq" id="WP_117687717.1">
    <property type="nucleotide sequence ID" value="NZ_DAWAXO010000041.1"/>
</dbReference>
<reference evidence="1 2" key="1">
    <citation type="submission" date="2018-08" db="EMBL/GenBank/DDBJ databases">
        <title>A genome reference for cultivated species of the human gut microbiota.</title>
        <authorList>
            <person name="Zou Y."/>
            <person name="Xue W."/>
            <person name="Luo G."/>
        </authorList>
    </citation>
    <scope>NUCLEOTIDE SEQUENCE [LARGE SCALE GENOMIC DNA]</scope>
    <source>
        <strain evidence="1 2">TF11-7</strain>
    </source>
</reference>
<evidence type="ECO:0000313" key="1">
    <source>
        <dbReference type="EMBL" id="RGK41954.1"/>
    </source>
</evidence>
<evidence type="ECO:0000313" key="2">
    <source>
        <dbReference type="Proteomes" id="UP000260793"/>
    </source>
</evidence>
<name>A0A3E4LX03_9FIRM</name>
<gene>
    <name evidence="1" type="ORF">DXD17_02685</name>
</gene>
<comment type="caution">
    <text evidence="1">The sequence shown here is derived from an EMBL/GenBank/DDBJ whole genome shotgun (WGS) entry which is preliminary data.</text>
</comment>